<proteinExistence type="predicted"/>
<dbReference type="KEGG" id="mig:Metig_0439"/>
<accession>F6BBI6</accession>
<dbReference type="HOGENOM" id="CLU_810409_0_0_2"/>
<dbReference type="Proteomes" id="UP000009227">
    <property type="component" value="Chromosome"/>
</dbReference>
<dbReference type="EMBL" id="CP002737">
    <property type="protein sequence ID" value="AEF95995.1"/>
    <property type="molecule type" value="Genomic_DNA"/>
</dbReference>
<reference evidence="1 2" key="1">
    <citation type="submission" date="2011-05" db="EMBL/GenBank/DDBJ databases">
        <title>Complete sequence of Methanotorris igneus Kol 5.</title>
        <authorList>
            <consortium name="US DOE Joint Genome Institute"/>
            <person name="Lucas S."/>
            <person name="Han J."/>
            <person name="Lapidus A."/>
            <person name="Cheng J.-F."/>
            <person name="Goodwin L."/>
            <person name="Pitluck S."/>
            <person name="Peters L."/>
            <person name="Mikhailova N."/>
            <person name="Chertkov O."/>
            <person name="Han C."/>
            <person name="Tapia R."/>
            <person name="Land M."/>
            <person name="Hauser L."/>
            <person name="Kyrpides N."/>
            <person name="Ivanova N."/>
            <person name="Pagani I."/>
            <person name="Sieprawska-Lupa M."/>
            <person name="Whitman W."/>
            <person name="Woyke T."/>
        </authorList>
    </citation>
    <scope>NUCLEOTIDE SEQUENCE [LARGE SCALE GENOMIC DNA]</scope>
    <source>
        <strain evidence="2">DSM 5666 / JCM 11834 / Kol 5</strain>
    </source>
</reference>
<dbReference type="AlphaFoldDB" id="F6BBI6"/>
<gene>
    <name evidence="1" type="ordered locus">Metig_0439</name>
</gene>
<protein>
    <submittedName>
        <fullName evidence="1">Uncharacterized protein</fullName>
    </submittedName>
</protein>
<evidence type="ECO:0000313" key="1">
    <source>
        <dbReference type="EMBL" id="AEF95995.1"/>
    </source>
</evidence>
<name>F6BBI6_METIK</name>
<evidence type="ECO:0000313" key="2">
    <source>
        <dbReference type="Proteomes" id="UP000009227"/>
    </source>
</evidence>
<sequence>MNLTMLRKCFTILLAILLLASPVSAFFSFDFSISQNRAVAGATIAAETIADAMVSNYIEENHPEYSDAYTVVSLIFDPTGKIIGKLSSKGLKYADNLYRYLKKADNGKGLVNPDVANKIFDKDLIEKLAEKENKGYGPKTVAKNTVKLLEEGIKPENINKLFKDAVENDKKVGWIDNRIETLEENEVDIDTINDFMEKSSNPYDDLRHLNCKVATLVALGISKDNLNKIIKNSKNIKDIYNCKEDLKKLKKMGITKENLNKIIENLKDIKDITKIRKTIGDLKRRKISKESINKLIENGYDLEKVKEIIKELRNKGVPSKIIDGLIKKEYSLKEISAFNKFK</sequence>
<keyword evidence="2" id="KW-1185">Reference proteome</keyword>
<organism evidence="2">
    <name type="scientific">Methanotorris igneus (strain DSM 5666 / JCM 11834 / Kol 5)</name>
    <dbReference type="NCBI Taxonomy" id="880724"/>
    <lineage>
        <taxon>Archaea</taxon>
        <taxon>Methanobacteriati</taxon>
        <taxon>Methanobacteriota</taxon>
        <taxon>Methanomada group</taxon>
        <taxon>Methanococci</taxon>
        <taxon>Methanococcales</taxon>
        <taxon>Methanocaldococcaceae</taxon>
        <taxon>Methanotorris</taxon>
    </lineage>
</organism>